<proteinExistence type="predicted"/>
<dbReference type="EMBL" id="CP076361">
    <property type="protein sequence ID" value="QWK89326.1"/>
    <property type="molecule type" value="Genomic_DNA"/>
</dbReference>
<evidence type="ECO:0000256" key="1">
    <source>
        <dbReference type="SAM" id="MobiDB-lite"/>
    </source>
</evidence>
<evidence type="ECO:0000313" key="3">
    <source>
        <dbReference type="Proteomes" id="UP000679352"/>
    </source>
</evidence>
<name>A0A975P5P9_9RHOB</name>
<gene>
    <name evidence="2" type="ORF">KM031_10680</name>
</gene>
<dbReference type="Gene3D" id="3.40.50.1820">
    <property type="entry name" value="alpha/beta hydrolase"/>
    <property type="match status" value="1"/>
</dbReference>
<keyword evidence="3" id="KW-1185">Reference proteome</keyword>
<dbReference type="SUPFAM" id="SSF53474">
    <property type="entry name" value="alpha/beta-Hydrolases"/>
    <property type="match status" value="1"/>
</dbReference>
<dbReference type="AlphaFoldDB" id="A0A975P5P9"/>
<accession>A0A975P5P9</accession>
<reference evidence="2" key="1">
    <citation type="submission" date="2021-06" db="EMBL/GenBank/DDBJ databases">
        <title>Direct submission.</title>
        <authorList>
            <person name="Lee C.-S."/>
            <person name="Jin L."/>
        </authorList>
    </citation>
    <scope>NUCLEOTIDE SEQUENCE</scope>
    <source>
        <strain evidence="2">Con5</strain>
    </source>
</reference>
<dbReference type="RefSeq" id="WP_215504909.1">
    <property type="nucleotide sequence ID" value="NZ_CP076361.1"/>
</dbReference>
<sequence length="270" mass="30373">MDEAMQAEQQGGAQAPAAAQPPARPPVEIELVRDDARMRLWRHRGKSDRLVVCFSGVGRDRRQPPRLEFARIAAQSGRDHVLYFADPQRSWLNAPGLIEDIAALVEAEEARLGVAHVVAMGHSLGGFSALVLGGFTKVDVALALSPQLSIDPALVPDEPRWMMFRKHIETIRIRQAADHMQETTLHYVIFGRDRREAPQRALLRPAPNVQSFELPRVRHDSVMRLYQAGILEDVVRLAFARRTRKLRQVLQAQMRAVHLNTPLASEETET</sequence>
<dbReference type="InterPro" id="IPR029058">
    <property type="entry name" value="AB_hydrolase_fold"/>
</dbReference>
<protein>
    <submittedName>
        <fullName evidence="2">Esterase family protein</fullName>
    </submittedName>
</protein>
<feature type="compositionally biased region" description="Low complexity" evidence="1">
    <location>
        <begin position="1"/>
        <end position="21"/>
    </location>
</feature>
<evidence type="ECO:0000313" key="2">
    <source>
        <dbReference type="EMBL" id="QWK89326.1"/>
    </source>
</evidence>
<dbReference type="KEGG" id="gfu:KM031_10680"/>
<feature type="region of interest" description="Disordered" evidence="1">
    <location>
        <begin position="1"/>
        <end position="26"/>
    </location>
</feature>
<organism evidence="2 3">
    <name type="scientific">Gemmobacter fulvus</name>
    <dbReference type="NCBI Taxonomy" id="2840474"/>
    <lineage>
        <taxon>Bacteria</taxon>
        <taxon>Pseudomonadati</taxon>
        <taxon>Pseudomonadota</taxon>
        <taxon>Alphaproteobacteria</taxon>
        <taxon>Rhodobacterales</taxon>
        <taxon>Paracoccaceae</taxon>
        <taxon>Gemmobacter</taxon>
    </lineage>
</organism>
<dbReference type="Proteomes" id="UP000679352">
    <property type="component" value="Chromosome"/>
</dbReference>